<dbReference type="Proteomes" id="UP000054197">
    <property type="component" value="Unassembled WGS sequence"/>
</dbReference>
<comment type="caution">
    <text evidence="3">The sequence shown here is derived from an EMBL/GenBank/DDBJ whole genome shotgun (WGS) entry which is preliminary data.</text>
</comment>
<reference evidence="3 4" key="1">
    <citation type="submission" date="2015-09" db="EMBL/GenBank/DDBJ databases">
        <title>Genome sequence of ICMP 11288.</title>
        <authorList>
            <person name="Visnovsky S."/>
            <person name="Lu A."/>
            <person name="Panda P."/>
            <person name="Pitman A."/>
        </authorList>
    </citation>
    <scope>NUCLEOTIDE SEQUENCE [LARGE SCALE GENOMIC DNA]</scope>
    <source>
        <strain evidence="3 4">ICMP 11288</strain>
    </source>
</reference>
<evidence type="ECO:0000256" key="1">
    <source>
        <dbReference type="SAM" id="SignalP"/>
    </source>
</evidence>
<keyword evidence="1" id="KW-0732">Signal</keyword>
<dbReference type="AlphaFoldDB" id="A0A0W0I3L3"/>
<sequence>MRHVVLCLMMIFSFSVHANEADRLKQAGFPAQSHELALKNQAVLVYLWADVYAAALYAPADISARQAWTQRNDVRLALYYFRDIDRNDVIKAATATLERQQSAATLARLKPELDQLHASFRNIRTGDRYALDFRPGRGLNLEINEQVVFSSLDDELAKAYLGIWLAPKGLSDSLRNSLLN</sequence>
<dbReference type="InterPro" id="IPR016087">
    <property type="entry name" value="Chalcone_isomerase"/>
</dbReference>
<dbReference type="InterPro" id="IPR016088">
    <property type="entry name" value="Chalcone_isomerase_3-sand"/>
</dbReference>
<dbReference type="Pfam" id="PF16036">
    <property type="entry name" value="Chalcone_3"/>
    <property type="match status" value="1"/>
</dbReference>
<proteinExistence type="predicted"/>
<dbReference type="RefSeq" id="WP_058419624.1">
    <property type="nucleotide sequence ID" value="NZ_LKEF01000010.1"/>
</dbReference>
<organism evidence="3 4">
    <name type="scientific">Pseudomonas fluorescens ICMP 11288</name>
    <dbReference type="NCBI Taxonomy" id="1198309"/>
    <lineage>
        <taxon>Bacteria</taxon>
        <taxon>Pseudomonadati</taxon>
        <taxon>Pseudomonadota</taxon>
        <taxon>Gammaproteobacteria</taxon>
        <taxon>Pseudomonadales</taxon>
        <taxon>Pseudomonadaceae</taxon>
        <taxon>Pseudomonas</taxon>
    </lineage>
</organism>
<feature type="chain" id="PRO_5006904197" description="Chalcone isomerase domain-containing protein" evidence="1">
    <location>
        <begin position="19"/>
        <end position="180"/>
    </location>
</feature>
<name>A0A0W0I3L3_PSEFL</name>
<evidence type="ECO:0000259" key="2">
    <source>
        <dbReference type="Pfam" id="PF16036"/>
    </source>
</evidence>
<evidence type="ECO:0000313" key="3">
    <source>
        <dbReference type="EMBL" id="KTB67701.1"/>
    </source>
</evidence>
<gene>
    <name evidence="3" type="ORF">AO063_16815</name>
</gene>
<feature type="domain" description="Chalcone isomerase" evidence="2">
    <location>
        <begin position="30"/>
        <end position="179"/>
    </location>
</feature>
<evidence type="ECO:0000313" key="4">
    <source>
        <dbReference type="Proteomes" id="UP000054197"/>
    </source>
</evidence>
<dbReference type="Gene3D" id="3.50.70.10">
    <property type="match status" value="1"/>
</dbReference>
<accession>A0A0W0I3L3</accession>
<dbReference type="EMBL" id="LKEF01000010">
    <property type="protein sequence ID" value="KTB67701.1"/>
    <property type="molecule type" value="Genomic_DNA"/>
</dbReference>
<feature type="signal peptide" evidence="1">
    <location>
        <begin position="1"/>
        <end position="18"/>
    </location>
</feature>
<protein>
    <recommendedName>
        <fullName evidence="2">Chalcone isomerase domain-containing protein</fullName>
    </recommendedName>
</protein>